<feature type="region of interest" description="Disordered" evidence="1">
    <location>
        <begin position="106"/>
        <end position="135"/>
    </location>
</feature>
<dbReference type="Proteomes" id="UP001595846">
    <property type="component" value="Unassembled WGS sequence"/>
</dbReference>
<name>A0ABD5NKC8_9EURY</name>
<proteinExistence type="predicted"/>
<dbReference type="GeneID" id="73902846"/>
<comment type="caution">
    <text evidence="2">The sequence shown here is derived from an EMBL/GenBank/DDBJ whole genome shotgun (WGS) entry which is preliminary data.</text>
</comment>
<accession>A0ABD5NKC8</accession>
<dbReference type="EMBL" id="JBHSAQ010000002">
    <property type="protein sequence ID" value="MFC3957483.1"/>
    <property type="molecule type" value="Genomic_DNA"/>
</dbReference>
<sequence>MTATAGDRGGPSRLVALIRDSMGITVLVNVLAGGLAGISLGVVGRETIAITVFEPTSGLLVRRIGLLGAVGVFTQVGCCDGCGRPGLGFGNGCVCSGDCGDRCSYEAESETPESPGRRAVPHGCRREQLVRSERT</sequence>
<reference evidence="2 3" key="1">
    <citation type="journal article" date="2019" name="Int. J. Syst. Evol. Microbiol.">
        <title>The Global Catalogue of Microorganisms (GCM) 10K type strain sequencing project: providing services to taxonomists for standard genome sequencing and annotation.</title>
        <authorList>
            <consortium name="The Broad Institute Genomics Platform"/>
            <consortium name="The Broad Institute Genome Sequencing Center for Infectious Disease"/>
            <person name="Wu L."/>
            <person name="Ma J."/>
        </authorList>
    </citation>
    <scope>NUCLEOTIDE SEQUENCE [LARGE SCALE GENOMIC DNA]</scope>
    <source>
        <strain evidence="2 3">IBRC-M 10256</strain>
    </source>
</reference>
<gene>
    <name evidence="2" type="ORF">ACFOUR_03720</name>
</gene>
<dbReference type="RefSeq" id="WP_256533711.1">
    <property type="nucleotide sequence ID" value="NZ_CP101824.1"/>
</dbReference>
<keyword evidence="3" id="KW-1185">Reference proteome</keyword>
<organism evidence="2 3">
    <name type="scientific">Halovivax cerinus</name>
    <dbReference type="NCBI Taxonomy" id="1487865"/>
    <lineage>
        <taxon>Archaea</taxon>
        <taxon>Methanobacteriati</taxon>
        <taxon>Methanobacteriota</taxon>
        <taxon>Stenosarchaea group</taxon>
        <taxon>Halobacteria</taxon>
        <taxon>Halobacteriales</taxon>
        <taxon>Natrialbaceae</taxon>
        <taxon>Halovivax</taxon>
    </lineage>
</organism>
<protein>
    <submittedName>
        <fullName evidence="2">Uncharacterized protein</fullName>
    </submittedName>
</protein>
<evidence type="ECO:0000313" key="2">
    <source>
        <dbReference type="EMBL" id="MFC3957483.1"/>
    </source>
</evidence>
<evidence type="ECO:0000256" key="1">
    <source>
        <dbReference type="SAM" id="MobiDB-lite"/>
    </source>
</evidence>
<feature type="compositionally biased region" description="Basic and acidic residues" evidence="1">
    <location>
        <begin position="124"/>
        <end position="135"/>
    </location>
</feature>
<evidence type="ECO:0000313" key="3">
    <source>
        <dbReference type="Proteomes" id="UP001595846"/>
    </source>
</evidence>
<dbReference type="AlphaFoldDB" id="A0ABD5NKC8"/>